<dbReference type="Proteomes" id="UP000307440">
    <property type="component" value="Unassembled WGS sequence"/>
</dbReference>
<keyword evidence="4" id="KW-1185">Reference proteome</keyword>
<feature type="coiled-coil region" evidence="1">
    <location>
        <begin position="110"/>
        <end position="179"/>
    </location>
</feature>
<dbReference type="OrthoDB" id="6105938at2759"/>
<protein>
    <submittedName>
        <fullName evidence="3">Uncharacterized protein</fullName>
    </submittedName>
</protein>
<evidence type="ECO:0000256" key="1">
    <source>
        <dbReference type="SAM" id="Coils"/>
    </source>
</evidence>
<organism evidence="3 4">
    <name type="scientific">Coprinopsis marcescibilis</name>
    <name type="common">Agaric fungus</name>
    <name type="synonym">Psathyrella marcescibilis</name>
    <dbReference type="NCBI Taxonomy" id="230819"/>
    <lineage>
        <taxon>Eukaryota</taxon>
        <taxon>Fungi</taxon>
        <taxon>Dikarya</taxon>
        <taxon>Basidiomycota</taxon>
        <taxon>Agaricomycotina</taxon>
        <taxon>Agaricomycetes</taxon>
        <taxon>Agaricomycetidae</taxon>
        <taxon>Agaricales</taxon>
        <taxon>Agaricineae</taxon>
        <taxon>Psathyrellaceae</taxon>
        <taxon>Coprinopsis</taxon>
    </lineage>
</organism>
<accession>A0A5C3KNB3</accession>
<gene>
    <name evidence="3" type="ORF">FA15DRAFT_645112</name>
</gene>
<proteinExistence type="predicted"/>
<evidence type="ECO:0000313" key="3">
    <source>
        <dbReference type="EMBL" id="TFK21772.1"/>
    </source>
</evidence>
<feature type="region of interest" description="Disordered" evidence="2">
    <location>
        <begin position="236"/>
        <end position="259"/>
    </location>
</feature>
<reference evidence="3 4" key="1">
    <citation type="journal article" date="2019" name="Nat. Ecol. Evol.">
        <title>Megaphylogeny resolves global patterns of mushroom evolution.</title>
        <authorList>
            <person name="Varga T."/>
            <person name="Krizsan K."/>
            <person name="Foldi C."/>
            <person name="Dima B."/>
            <person name="Sanchez-Garcia M."/>
            <person name="Sanchez-Ramirez S."/>
            <person name="Szollosi G.J."/>
            <person name="Szarkandi J.G."/>
            <person name="Papp V."/>
            <person name="Albert L."/>
            <person name="Andreopoulos W."/>
            <person name="Angelini C."/>
            <person name="Antonin V."/>
            <person name="Barry K.W."/>
            <person name="Bougher N.L."/>
            <person name="Buchanan P."/>
            <person name="Buyck B."/>
            <person name="Bense V."/>
            <person name="Catcheside P."/>
            <person name="Chovatia M."/>
            <person name="Cooper J."/>
            <person name="Damon W."/>
            <person name="Desjardin D."/>
            <person name="Finy P."/>
            <person name="Geml J."/>
            <person name="Haridas S."/>
            <person name="Hughes K."/>
            <person name="Justo A."/>
            <person name="Karasinski D."/>
            <person name="Kautmanova I."/>
            <person name="Kiss B."/>
            <person name="Kocsube S."/>
            <person name="Kotiranta H."/>
            <person name="LaButti K.M."/>
            <person name="Lechner B.E."/>
            <person name="Liimatainen K."/>
            <person name="Lipzen A."/>
            <person name="Lukacs Z."/>
            <person name="Mihaltcheva S."/>
            <person name="Morgado L.N."/>
            <person name="Niskanen T."/>
            <person name="Noordeloos M.E."/>
            <person name="Ohm R.A."/>
            <person name="Ortiz-Santana B."/>
            <person name="Ovrebo C."/>
            <person name="Racz N."/>
            <person name="Riley R."/>
            <person name="Savchenko A."/>
            <person name="Shiryaev A."/>
            <person name="Soop K."/>
            <person name="Spirin V."/>
            <person name="Szebenyi C."/>
            <person name="Tomsovsky M."/>
            <person name="Tulloss R.E."/>
            <person name="Uehling J."/>
            <person name="Grigoriev I.V."/>
            <person name="Vagvolgyi C."/>
            <person name="Papp T."/>
            <person name="Martin F.M."/>
            <person name="Miettinen O."/>
            <person name="Hibbett D.S."/>
            <person name="Nagy L.G."/>
        </authorList>
    </citation>
    <scope>NUCLEOTIDE SEQUENCE [LARGE SCALE GENOMIC DNA]</scope>
    <source>
        <strain evidence="3 4">CBS 121175</strain>
    </source>
</reference>
<evidence type="ECO:0000313" key="4">
    <source>
        <dbReference type="Proteomes" id="UP000307440"/>
    </source>
</evidence>
<dbReference type="STRING" id="230819.A0A5C3KNB3"/>
<name>A0A5C3KNB3_COPMA</name>
<dbReference type="AlphaFoldDB" id="A0A5C3KNB3"/>
<keyword evidence="1" id="KW-0175">Coiled coil</keyword>
<dbReference type="EMBL" id="ML210258">
    <property type="protein sequence ID" value="TFK21772.1"/>
    <property type="molecule type" value="Genomic_DNA"/>
</dbReference>
<sequence>MTVSATCQICYSTYPLEKFRILPCGESAAKDLVSRGVFLEIVESRKAFTTHFVEGMSKMDESAAVGSVRKAVEKMDKGAKVCKGDAELLAQLLSSTEDFKTRVIPMFEKARTHDEELETVRREIREEKAQKVALQEQLARAYALLNTERHDNSRIRAEAAEAEKLANEVTLAAEEVKDKWVKLQEEHASYRKIASDLDADKRRIADQRDRNAAAARSSKDKCRALKQQVSDLQKQLELAQQRQQYSAPASPVARPPQPQDYEGDFLNNESGTSRYLLKRLPVDENSFEVEGIARPLFSSDWNLEARGKNVTKNITYGLLKKARPVLQTHRRVTNPLRLDSKGHPTTAIQVGPKRTVKV</sequence>
<evidence type="ECO:0000256" key="2">
    <source>
        <dbReference type="SAM" id="MobiDB-lite"/>
    </source>
</evidence>